<dbReference type="GO" id="GO:1990575">
    <property type="term" value="P:mitochondrial L-ornithine transmembrane transport"/>
    <property type="evidence" value="ECO:0007669"/>
    <property type="project" value="TreeGrafter"/>
</dbReference>
<dbReference type="EMBL" id="KK100412">
    <property type="protein sequence ID" value="KIZ06118.1"/>
    <property type="molecule type" value="Genomic_DNA"/>
</dbReference>
<dbReference type="SUPFAM" id="SSF103506">
    <property type="entry name" value="Mitochondrial carrier"/>
    <property type="match status" value="1"/>
</dbReference>
<accession>A0A0D2K775</accession>
<evidence type="ECO:0000256" key="6">
    <source>
        <dbReference type="ARBA" id="ARBA00022989"/>
    </source>
</evidence>
<evidence type="ECO:0000256" key="5">
    <source>
        <dbReference type="ARBA" id="ARBA00022737"/>
    </source>
</evidence>
<keyword evidence="12" id="KW-1185">Reference proteome</keyword>
<dbReference type="GO" id="GO:0000064">
    <property type="term" value="F:L-ornithine transmembrane transporter activity"/>
    <property type="evidence" value="ECO:0007669"/>
    <property type="project" value="TreeGrafter"/>
</dbReference>
<evidence type="ECO:0000256" key="2">
    <source>
        <dbReference type="ARBA" id="ARBA00006375"/>
    </source>
</evidence>
<evidence type="ECO:0000256" key="8">
    <source>
        <dbReference type="ARBA" id="ARBA00023136"/>
    </source>
</evidence>
<evidence type="ECO:0000256" key="10">
    <source>
        <dbReference type="RuleBase" id="RU000488"/>
    </source>
</evidence>
<dbReference type="Proteomes" id="UP000054498">
    <property type="component" value="Unassembled WGS sequence"/>
</dbReference>
<reference evidence="11 12" key="1">
    <citation type="journal article" date="2013" name="BMC Genomics">
        <title>Reconstruction of the lipid metabolism for the microalga Monoraphidium neglectum from its genome sequence reveals characteristics suitable for biofuel production.</title>
        <authorList>
            <person name="Bogen C."/>
            <person name="Al-Dilaimi A."/>
            <person name="Albersmeier A."/>
            <person name="Wichmann J."/>
            <person name="Grundmann M."/>
            <person name="Rupp O."/>
            <person name="Lauersen K.J."/>
            <person name="Blifernez-Klassen O."/>
            <person name="Kalinowski J."/>
            <person name="Goesmann A."/>
            <person name="Mussgnug J.H."/>
            <person name="Kruse O."/>
        </authorList>
    </citation>
    <scope>NUCLEOTIDE SEQUENCE [LARGE SCALE GENOMIC DNA]</scope>
    <source>
        <strain evidence="11 12">SAG 48.87</strain>
    </source>
</reference>
<evidence type="ECO:0000313" key="12">
    <source>
        <dbReference type="Proteomes" id="UP000054498"/>
    </source>
</evidence>
<name>A0A0D2K775_9CHLO</name>
<dbReference type="InterPro" id="IPR023395">
    <property type="entry name" value="MCP_dom_sf"/>
</dbReference>
<dbReference type="AlphaFoldDB" id="A0A0D2K775"/>
<evidence type="ECO:0000256" key="1">
    <source>
        <dbReference type="ARBA" id="ARBA00004225"/>
    </source>
</evidence>
<dbReference type="GeneID" id="25734716"/>
<dbReference type="KEGG" id="mng:MNEG_1838"/>
<dbReference type="PANTHER" id="PTHR45624:SF12">
    <property type="entry name" value="MITOCHONDRIAL ORNITHINE TRANSPORTER 1"/>
    <property type="match status" value="1"/>
</dbReference>
<dbReference type="OrthoDB" id="14252at2759"/>
<sequence>MALWASIMPIDTAKTRIQTAAAGSAAARMGLLATMRALHREGGANKLYAGLSPALARAFPANAAQWLVFELCVKYIGRWTHDAPPHPHKLEAQAAAH</sequence>
<evidence type="ECO:0000256" key="4">
    <source>
        <dbReference type="ARBA" id="ARBA00022692"/>
    </source>
</evidence>
<dbReference type="PROSITE" id="PS50920">
    <property type="entry name" value="SOLCAR"/>
    <property type="match status" value="1"/>
</dbReference>
<keyword evidence="7" id="KW-0496">Mitochondrion</keyword>
<keyword evidence="5" id="KW-0677">Repeat</keyword>
<keyword evidence="4 9" id="KW-0812">Transmembrane</keyword>
<dbReference type="GO" id="GO:0031966">
    <property type="term" value="C:mitochondrial membrane"/>
    <property type="evidence" value="ECO:0007669"/>
    <property type="project" value="UniProtKB-SubCell"/>
</dbReference>
<evidence type="ECO:0000313" key="11">
    <source>
        <dbReference type="EMBL" id="KIZ06118.1"/>
    </source>
</evidence>
<organism evidence="11 12">
    <name type="scientific">Monoraphidium neglectum</name>
    <dbReference type="NCBI Taxonomy" id="145388"/>
    <lineage>
        <taxon>Eukaryota</taxon>
        <taxon>Viridiplantae</taxon>
        <taxon>Chlorophyta</taxon>
        <taxon>core chlorophytes</taxon>
        <taxon>Chlorophyceae</taxon>
        <taxon>CS clade</taxon>
        <taxon>Sphaeropleales</taxon>
        <taxon>Selenastraceae</taxon>
        <taxon>Monoraphidium</taxon>
    </lineage>
</organism>
<proteinExistence type="inferred from homology"/>
<keyword evidence="6" id="KW-1133">Transmembrane helix</keyword>
<dbReference type="PANTHER" id="PTHR45624">
    <property type="entry name" value="MITOCHONDRIAL BASIC AMINO ACIDS TRANSPORTER-RELATED"/>
    <property type="match status" value="1"/>
</dbReference>
<evidence type="ECO:0000256" key="9">
    <source>
        <dbReference type="PROSITE-ProRule" id="PRU00282"/>
    </source>
</evidence>
<evidence type="ECO:0000256" key="3">
    <source>
        <dbReference type="ARBA" id="ARBA00022448"/>
    </source>
</evidence>
<evidence type="ECO:0000256" key="7">
    <source>
        <dbReference type="ARBA" id="ARBA00023128"/>
    </source>
</evidence>
<comment type="subcellular location">
    <subcellularLocation>
        <location evidence="1">Mitochondrion membrane</location>
        <topology evidence="1">Multi-pass membrane protein</topology>
    </subcellularLocation>
</comment>
<keyword evidence="8 9" id="KW-0472">Membrane</keyword>
<dbReference type="InterPro" id="IPR018108">
    <property type="entry name" value="MCP_transmembrane"/>
</dbReference>
<gene>
    <name evidence="11" type="ORF">MNEG_1838</name>
</gene>
<dbReference type="RefSeq" id="XP_013905137.1">
    <property type="nucleotide sequence ID" value="XM_014049683.1"/>
</dbReference>
<dbReference type="Gene3D" id="1.50.40.10">
    <property type="entry name" value="Mitochondrial carrier domain"/>
    <property type="match status" value="1"/>
</dbReference>
<protein>
    <submittedName>
        <fullName evidence="11">Uncharacterized protein</fullName>
    </submittedName>
</protein>
<comment type="similarity">
    <text evidence="2 10">Belongs to the mitochondrial carrier (TC 2.A.29) family.</text>
</comment>
<feature type="repeat" description="Solcar" evidence="9">
    <location>
        <begin position="1"/>
        <end position="75"/>
    </location>
</feature>
<dbReference type="InterPro" id="IPR050567">
    <property type="entry name" value="Mitochondrial_Carrier"/>
</dbReference>
<dbReference type="Pfam" id="PF00153">
    <property type="entry name" value="Mito_carr"/>
    <property type="match status" value="1"/>
</dbReference>
<keyword evidence="3 10" id="KW-0813">Transport</keyword>